<gene>
    <name evidence="2" type="ORF">LSAT_V11C700382210</name>
</gene>
<keyword evidence="3" id="KW-1185">Reference proteome</keyword>
<organism evidence="2 3">
    <name type="scientific">Lactuca sativa</name>
    <name type="common">Garden lettuce</name>
    <dbReference type="NCBI Taxonomy" id="4236"/>
    <lineage>
        <taxon>Eukaryota</taxon>
        <taxon>Viridiplantae</taxon>
        <taxon>Streptophyta</taxon>
        <taxon>Embryophyta</taxon>
        <taxon>Tracheophyta</taxon>
        <taxon>Spermatophyta</taxon>
        <taxon>Magnoliopsida</taxon>
        <taxon>eudicotyledons</taxon>
        <taxon>Gunneridae</taxon>
        <taxon>Pentapetalae</taxon>
        <taxon>asterids</taxon>
        <taxon>campanulids</taxon>
        <taxon>Asterales</taxon>
        <taxon>Asteraceae</taxon>
        <taxon>Cichorioideae</taxon>
        <taxon>Cichorieae</taxon>
        <taxon>Lactucinae</taxon>
        <taxon>Lactuca</taxon>
    </lineage>
</organism>
<accession>A0A9R1V4V7</accession>
<reference evidence="2 3" key="1">
    <citation type="journal article" date="2017" name="Nat. Commun.">
        <title>Genome assembly with in vitro proximity ligation data and whole-genome triplication in lettuce.</title>
        <authorList>
            <person name="Reyes-Chin-Wo S."/>
            <person name="Wang Z."/>
            <person name="Yang X."/>
            <person name="Kozik A."/>
            <person name="Arikit S."/>
            <person name="Song C."/>
            <person name="Xia L."/>
            <person name="Froenicke L."/>
            <person name="Lavelle D.O."/>
            <person name="Truco M.J."/>
            <person name="Xia R."/>
            <person name="Zhu S."/>
            <person name="Xu C."/>
            <person name="Xu H."/>
            <person name="Xu X."/>
            <person name="Cox K."/>
            <person name="Korf I."/>
            <person name="Meyers B.C."/>
            <person name="Michelmore R.W."/>
        </authorList>
    </citation>
    <scope>NUCLEOTIDE SEQUENCE [LARGE SCALE GENOMIC DNA]</scope>
    <source>
        <strain evidence="3">cv. Salinas</strain>
        <tissue evidence="2">Seedlings</tissue>
    </source>
</reference>
<sequence>MDKFMLATLNVSGHEEFLVTGAFAQGLLLGPLSKKMQGTIEAKERKEANLKFIAHAYIKQEEPNSHHAQSPNHRDHHEPRRHRDKVHAIEKKPPRVDKVKGKYFKYHKSKTHDTGKCMVLRKEMDEKHIECDLKKITKDLRSKFDADQSNA</sequence>
<evidence type="ECO:0000313" key="2">
    <source>
        <dbReference type="EMBL" id="KAJ0198296.1"/>
    </source>
</evidence>
<dbReference type="AlphaFoldDB" id="A0A9R1V4V7"/>
<evidence type="ECO:0000313" key="3">
    <source>
        <dbReference type="Proteomes" id="UP000235145"/>
    </source>
</evidence>
<feature type="region of interest" description="Disordered" evidence="1">
    <location>
        <begin position="58"/>
        <end position="94"/>
    </location>
</feature>
<dbReference type="EMBL" id="NBSK02000007">
    <property type="protein sequence ID" value="KAJ0198296.1"/>
    <property type="molecule type" value="Genomic_DNA"/>
</dbReference>
<comment type="caution">
    <text evidence="2">The sequence shown here is derived from an EMBL/GenBank/DDBJ whole genome shotgun (WGS) entry which is preliminary data.</text>
</comment>
<protein>
    <submittedName>
        <fullName evidence="2">Uncharacterized protein</fullName>
    </submittedName>
</protein>
<proteinExistence type="predicted"/>
<name>A0A9R1V4V7_LACSA</name>
<evidence type="ECO:0000256" key="1">
    <source>
        <dbReference type="SAM" id="MobiDB-lite"/>
    </source>
</evidence>
<dbReference type="Proteomes" id="UP000235145">
    <property type="component" value="Unassembled WGS sequence"/>
</dbReference>